<dbReference type="InterPro" id="IPR008921">
    <property type="entry name" value="DNA_pol3_clamp-load_cplx_C"/>
</dbReference>
<protein>
    <recommendedName>
        <fullName evidence="1">DNA-directed DNA polymerase</fullName>
        <ecNumber evidence="1">2.7.7.7</ecNumber>
    </recommendedName>
</protein>
<dbReference type="Gene3D" id="1.10.8.60">
    <property type="match status" value="1"/>
</dbReference>
<comment type="caution">
    <text evidence="8">The sequence shown here is derived from an EMBL/GenBank/DDBJ whole genome shotgun (WGS) entry which is preliminary data.</text>
</comment>
<keyword evidence="4" id="KW-0235">DNA replication</keyword>
<evidence type="ECO:0000256" key="3">
    <source>
        <dbReference type="ARBA" id="ARBA00022695"/>
    </source>
</evidence>
<keyword evidence="2" id="KW-0808">Transferase</keyword>
<evidence type="ECO:0000256" key="5">
    <source>
        <dbReference type="ARBA" id="ARBA00022932"/>
    </source>
</evidence>
<evidence type="ECO:0000313" key="8">
    <source>
        <dbReference type="EMBL" id="GLK73324.1"/>
    </source>
</evidence>
<proteinExistence type="inferred from homology"/>
<comment type="catalytic activity">
    <reaction evidence="7">
        <text>DNA(n) + a 2'-deoxyribonucleoside 5'-triphosphate = DNA(n+1) + diphosphate</text>
        <dbReference type="Rhea" id="RHEA:22508"/>
        <dbReference type="Rhea" id="RHEA-COMP:17339"/>
        <dbReference type="Rhea" id="RHEA-COMP:17340"/>
        <dbReference type="ChEBI" id="CHEBI:33019"/>
        <dbReference type="ChEBI" id="CHEBI:61560"/>
        <dbReference type="ChEBI" id="CHEBI:173112"/>
        <dbReference type="EC" id="2.7.7.7"/>
    </reaction>
</comment>
<dbReference type="GO" id="GO:0003887">
    <property type="term" value="F:DNA-directed DNA polymerase activity"/>
    <property type="evidence" value="ECO:0007669"/>
    <property type="project" value="UniProtKB-KW"/>
</dbReference>
<dbReference type="GO" id="GO:0006261">
    <property type="term" value="P:DNA-templated DNA replication"/>
    <property type="evidence" value="ECO:0007669"/>
    <property type="project" value="TreeGrafter"/>
</dbReference>
<accession>A0A9W6JCN7</accession>
<evidence type="ECO:0000256" key="1">
    <source>
        <dbReference type="ARBA" id="ARBA00012417"/>
    </source>
</evidence>
<organism evidence="8 9">
    <name type="scientific">Ancylobacter dichloromethanicus</name>
    <dbReference type="NCBI Taxonomy" id="518825"/>
    <lineage>
        <taxon>Bacteria</taxon>
        <taxon>Pseudomonadati</taxon>
        <taxon>Pseudomonadota</taxon>
        <taxon>Alphaproteobacteria</taxon>
        <taxon>Hyphomicrobiales</taxon>
        <taxon>Xanthobacteraceae</taxon>
        <taxon>Ancylobacter</taxon>
    </lineage>
</organism>
<dbReference type="SUPFAM" id="SSF52540">
    <property type="entry name" value="P-loop containing nucleoside triphosphate hydrolases"/>
    <property type="match status" value="1"/>
</dbReference>
<dbReference type="PANTHER" id="PTHR34388">
    <property type="entry name" value="DNA POLYMERASE III SUBUNIT DELTA"/>
    <property type="match status" value="1"/>
</dbReference>
<dbReference type="InterPro" id="IPR027417">
    <property type="entry name" value="P-loop_NTPase"/>
</dbReference>
<dbReference type="RefSeq" id="WP_213373442.1">
    <property type="nucleotide sequence ID" value="NZ_BSFJ01000025.1"/>
</dbReference>
<dbReference type="GO" id="GO:0003677">
    <property type="term" value="F:DNA binding"/>
    <property type="evidence" value="ECO:0007669"/>
    <property type="project" value="InterPro"/>
</dbReference>
<reference evidence="8" key="2">
    <citation type="submission" date="2023-01" db="EMBL/GenBank/DDBJ databases">
        <authorList>
            <person name="Sun Q."/>
            <person name="Evtushenko L."/>
        </authorList>
    </citation>
    <scope>NUCLEOTIDE SEQUENCE</scope>
    <source>
        <strain evidence="8">VKM B-2484</strain>
    </source>
</reference>
<dbReference type="NCBIfam" id="TIGR01128">
    <property type="entry name" value="holA"/>
    <property type="match status" value="1"/>
</dbReference>
<gene>
    <name evidence="8" type="primary">holA</name>
    <name evidence="8" type="ORF">GCM10017643_34410</name>
</gene>
<keyword evidence="9" id="KW-1185">Reference proteome</keyword>
<evidence type="ECO:0000256" key="2">
    <source>
        <dbReference type="ARBA" id="ARBA00022679"/>
    </source>
</evidence>
<dbReference type="Gene3D" id="3.40.50.300">
    <property type="entry name" value="P-loop containing nucleotide triphosphate hydrolases"/>
    <property type="match status" value="1"/>
</dbReference>
<dbReference type="PANTHER" id="PTHR34388:SF1">
    <property type="entry name" value="DNA POLYMERASE III SUBUNIT DELTA"/>
    <property type="match status" value="1"/>
</dbReference>
<evidence type="ECO:0000256" key="7">
    <source>
        <dbReference type="ARBA" id="ARBA00049244"/>
    </source>
</evidence>
<dbReference type="GO" id="GO:0009360">
    <property type="term" value="C:DNA polymerase III complex"/>
    <property type="evidence" value="ECO:0007669"/>
    <property type="project" value="TreeGrafter"/>
</dbReference>
<evidence type="ECO:0000313" key="9">
    <source>
        <dbReference type="Proteomes" id="UP001143370"/>
    </source>
</evidence>
<dbReference type="EC" id="2.7.7.7" evidence="1"/>
<dbReference type="Proteomes" id="UP001143370">
    <property type="component" value="Unassembled WGS sequence"/>
</dbReference>
<reference evidence="8" key="1">
    <citation type="journal article" date="2014" name="Int. J. Syst. Evol. Microbiol.">
        <title>Complete genome sequence of Corynebacterium casei LMG S-19264T (=DSM 44701T), isolated from a smear-ripened cheese.</title>
        <authorList>
            <consortium name="US DOE Joint Genome Institute (JGI-PGF)"/>
            <person name="Walter F."/>
            <person name="Albersmeier A."/>
            <person name="Kalinowski J."/>
            <person name="Ruckert C."/>
        </authorList>
    </citation>
    <scope>NUCLEOTIDE SEQUENCE</scope>
    <source>
        <strain evidence="8">VKM B-2484</strain>
    </source>
</reference>
<evidence type="ECO:0000256" key="4">
    <source>
        <dbReference type="ARBA" id="ARBA00022705"/>
    </source>
</evidence>
<dbReference type="Gene3D" id="1.20.272.10">
    <property type="match status" value="1"/>
</dbReference>
<sequence>MVAVRPGDVEATLSRLDPLRPVLLLFGPDSGLVRERARAYLARAAEGSDDPFGLVRLDGDEISGDPGRLIDEAGTVALFGGRRVVSLRVGARNVMPAVEALLAAPPAQAIIVIEAGDLKRGVGLRALCESSPHALAIACYADTERDIARLIDTMTAEAGIAIDRDARAELADLLGGDRMASRGEIAKLLLYAAGEPRITGAHVRAIVGDASGLALDEIADATFAGQPAEMAVAFAKATGEGMRADIVLSAVCRTAQTLHQMRLGVEAGGSVERAVEGARPAIHFRRKPLIEKALRNWSVARLETALFALDDALLAARRNATLGPAIAERALLQVAGQARRGG</sequence>
<dbReference type="SUPFAM" id="SSF48019">
    <property type="entry name" value="post-AAA+ oligomerization domain-like"/>
    <property type="match status" value="1"/>
</dbReference>
<dbReference type="AlphaFoldDB" id="A0A9W6JCN7"/>
<dbReference type="EMBL" id="BSFJ01000025">
    <property type="protein sequence ID" value="GLK73324.1"/>
    <property type="molecule type" value="Genomic_DNA"/>
</dbReference>
<dbReference type="InterPro" id="IPR005790">
    <property type="entry name" value="DNA_polIII_delta"/>
</dbReference>
<comment type="similarity">
    <text evidence="6">Belongs to the DNA polymerase HolA subunit family.</text>
</comment>
<name>A0A9W6JCN7_9HYPH</name>
<keyword evidence="3" id="KW-0548">Nucleotidyltransferase</keyword>
<keyword evidence="5" id="KW-0239">DNA-directed DNA polymerase</keyword>
<evidence type="ECO:0000256" key="6">
    <source>
        <dbReference type="ARBA" id="ARBA00034754"/>
    </source>
</evidence>